<name>A0ABN7JGX0_9HYPH</name>
<evidence type="ECO:0000256" key="4">
    <source>
        <dbReference type="ARBA" id="ARBA00022982"/>
    </source>
</evidence>
<dbReference type="InterPro" id="IPR010980">
    <property type="entry name" value="Cyt_c/b562"/>
</dbReference>
<dbReference type="InterPro" id="IPR015984">
    <property type="entry name" value="Cyt_c_prime_subgr"/>
</dbReference>
<accession>A0ABN7JGX0</accession>
<evidence type="ECO:0000313" key="8">
    <source>
        <dbReference type="Proteomes" id="UP000606921"/>
    </source>
</evidence>
<dbReference type="Proteomes" id="UP000606921">
    <property type="component" value="Unassembled WGS sequence"/>
</dbReference>
<dbReference type="PRINTS" id="PR00608">
    <property type="entry name" value="CYTCHROMECII"/>
</dbReference>
<dbReference type="SUPFAM" id="SSF47175">
    <property type="entry name" value="Cytochromes"/>
    <property type="match status" value="1"/>
</dbReference>
<evidence type="ECO:0000256" key="6">
    <source>
        <dbReference type="SAM" id="SignalP"/>
    </source>
</evidence>
<evidence type="ECO:0000256" key="3">
    <source>
        <dbReference type="ARBA" id="ARBA00022723"/>
    </source>
</evidence>
<dbReference type="EMBL" id="CABFWF030000006">
    <property type="protein sequence ID" value="CAD7027995.1"/>
    <property type="molecule type" value="Genomic_DNA"/>
</dbReference>
<protein>
    <submittedName>
        <fullName evidence="7">Cytochrome C556</fullName>
    </submittedName>
</protein>
<keyword evidence="1" id="KW-0813">Transport</keyword>
<dbReference type="PIRSF" id="PIRSF000027">
    <property type="entry name" value="Cytc_c_prime"/>
    <property type="match status" value="1"/>
</dbReference>
<dbReference type="Pfam" id="PF01322">
    <property type="entry name" value="Cytochrom_C_2"/>
    <property type="match status" value="1"/>
</dbReference>
<keyword evidence="2" id="KW-0349">Heme</keyword>
<comment type="caution">
    <text evidence="7">The sequence shown here is derived from an EMBL/GenBank/DDBJ whole genome shotgun (WGS) entry which is preliminary data.</text>
</comment>
<dbReference type="Gene3D" id="1.20.120.10">
    <property type="entry name" value="Cytochrome c/b562"/>
    <property type="match status" value="1"/>
</dbReference>
<evidence type="ECO:0000313" key="7">
    <source>
        <dbReference type="EMBL" id="CAD7027995.1"/>
    </source>
</evidence>
<sequence length="149" mass="15825">MRSMSLLAAAAAACLCLSTPAFSQEEPQVVRQNLMKEIGRSVGALGAIAKGEKPYDAAVVEQSLTTISTNIQAFPDQFPPGSEEGHETEALPAIWEKPDEFRAGAEKLHTEAQALLASMPADQAGVGAAMQRLGPVCSDCHETFRAKKQ</sequence>
<dbReference type="InterPro" id="IPR002321">
    <property type="entry name" value="Cyt_c_II"/>
</dbReference>
<keyword evidence="5" id="KW-0408">Iron</keyword>
<reference evidence="7 8" key="1">
    <citation type="submission" date="2020-11" db="EMBL/GenBank/DDBJ databases">
        <authorList>
            <person name="Lassalle F."/>
        </authorList>
    </citation>
    <scope>NUCLEOTIDE SEQUENCE [LARGE SCALE GENOMIC DNA]</scope>
    <source>
        <strain evidence="7 8">JC140</strain>
    </source>
</reference>
<keyword evidence="4" id="KW-0249">Electron transport</keyword>
<dbReference type="InterPro" id="IPR012127">
    <property type="entry name" value="Cyt_c_prime"/>
</dbReference>
<evidence type="ECO:0000256" key="1">
    <source>
        <dbReference type="ARBA" id="ARBA00022448"/>
    </source>
</evidence>
<keyword evidence="8" id="KW-1185">Reference proteome</keyword>
<organism evidence="7 8">
    <name type="scientific">Pseudorhizobium endolithicum</name>
    <dbReference type="NCBI Taxonomy" id="1191678"/>
    <lineage>
        <taxon>Bacteria</taxon>
        <taxon>Pseudomonadati</taxon>
        <taxon>Pseudomonadota</taxon>
        <taxon>Alphaproteobacteria</taxon>
        <taxon>Hyphomicrobiales</taxon>
        <taxon>Rhizobiaceae</taxon>
        <taxon>Rhizobium/Agrobacterium group</taxon>
        <taxon>Pseudorhizobium</taxon>
    </lineage>
</organism>
<feature type="chain" id="PRO_5045272849" evidence="6">
    <location>
        <begin position="24"/>
        <end position="149"/>
    </location>
</feature>
<dbReference type="PROSITE" id="PS51009">
    <property type="entry name" value="CYTCII"/>
    <property type="match status" value="1"/>
</dbReference>
<keyword evidence="3" id="KW-0479">Metal-binding</keyword>
<keyword evidence="6" id="KW-0732">Signal</keyword>
<dbReference type="RefSeq" id="WP_142591788.1">
    <property type="nucleotide sequence ID" value="NZ_CABFWF030000006.1"/>
</dbReference>
<evidence type="ECO:0000256" key="2">
    <source>
        <dbReference type="ARBA" id="ARBA00022617"/>
    </source>
</evidence>
<evidence type="ECO:0000256" key="5">
    <source>
        <dbReference type="ARBA" id="ARBA00023004"/>
    </source>
</evidence>
<feature type="signal peptide" evidence="6">
    <location>
        <begin position="1"/>
        <end position="23"/>
    </location>
</feature>
<proteinExistence type="predicted"/>
<gene>
    <name evidence="7" type="ORF">REJC140_02571</name>
</gene>